<evidence type="ECO:0000259" key="1">
    <source>
        <dbReference type="SMART" id="SM00672"/>
    </source>
</evidence>
<dbReference type="InterPro" id="IPR006598">
    <property type="entry name" value="CAP10"/>
</dbReference>
<dbReference type="Pfam" id="PF05686">
    <property type="entry name" value="Glyco_transf_90"/>
    <property type="match status" value="1"/>
</dbReference>
<dbReference type="PANTHER" id="PTHR12203">
    <property type="entry name" value="KDEL LYS-ASP-GLU-LEU CONTAINING - RELATED"/>
    <property type="match status" value="1"/>
</dbReference>
<reference evidence="2" key="1">
    <citation type="journal article" date="2020" name="Stud. Mycol.">
        <title>101 Dothideomycetes genomes: a test case for predicting lifestyles and emergence of pathogens.</title>
        <authorList>
            <person name="Haridas S."/>
            <person name="Albert R."/>
            <person name="Binder M."/>
            <person name="Bloem J."/>
            <person name="Labutti K."/>
            <person name="Salamov A."/>
            <person name="Andreopoulos B."/>
            <person name="Baker S."/>
            <person name="Barry K."/>
            <person name="Bills G."/>
            <person name="Bluhm B."/>
            <person name="Cannon C."/>
            <person name="Castanera R."/>
            <person name="Culley D."/>
            <person name="Daum C."/>
            <person name="Ezra D."/>
            <person name="Gonzalez J."/>
            <person name="Henrissat B."/>
            <person name="Kuo A."/>
            <person name="Liang C."/>
            <person name="Lipzen A."/>
            <person name="Lutzoni F."/>
            <person name="Magnuson J."/>
            <person name="Mondo S."/>
            <person name="Nolan M."/>
            <person name="Ohm R."/>
            <person name="Pangilinan J."/>
            <person name="Park H.-J."/>
            <person name="Ramirez L."/>
            <person name="Alfaro M."/>
            <person name="Sun H."/>
            <person name="Tritt A."/>
            <person name="Yoshinaga Y."/>
            <person name="Zwiers L.-H."/>
            <person name="Turgeon B."/>
            <person name="Goodwin S."/>
            <person name="Spatafora J."/>
            <person name="Crous P."/>
            <person name="Grigoriev I."/>
        </authorList>
    </citation>
    <scope>NUCLEOTIDE SEQUENCE</scope>
    <source>
        <strain evidence="2">CBS 107.79</strain>
    </source>
</reference>
<evidence type="ECO:0000313" key="3">
    <source>
        <dbReference type="Proteomes" id="UP000800036"/>
    </source>
</evidence>
<accession>A0A6A5UNX0</accession>
<name>A0A6A5UNX0_9PLEO</name>
<keyword evidence="3" id="KW-1185">Reference proteome</keyword>
<dbReference type="OrthoDB" id="541052at2759"/>
<feature type="domain" description="Glycosyl transferase CAP10" evidence="1">
    <location>
        <begin position="222"/>
        <end position="485"/>
    </location>
</feature>
<gene>
    <name evidence="2" type="ORF">BU23DRAFT_584903</name>
</gene>
<dbReference type="AlphaFoldDB" id="A0A6A5UNX0"/>
<dbReference type="Proteomes" id="UP000800036">
    <property type="component" value="Unassembled WGS sequence"/>
</dbReference>
<sequence>MSLIVRWQIRRIPRLALLRSLVFLAVFASTVIRHYPIDNLIANSTTIVDELLSKRTITLSETANAYRRRRHRHPPPDFNAWHALASAQDAVLVQSRKGKRKRLDQWIYMMQKIQHLLPDLNIPLNMLDKPRVTVPWEDVSSYVTTESELRKLGPAHETVQRFSSLDYENETLGCDKPTLSGNGIYWDQIRIGCAPGTPSRNVSSLSDFSKLSTSSKDPCLQPAVPSSHGSLIAPLSQSMNDSLIPMFSSSKLSMNNDILLPAFSYWQSRSDYTVGASHGPDWNKKTTKVLWRGVSSSGHNTPENWKRFHCHRFVTFMNASAFPSFPEPHRLYCHENIQGDGCPHTESHSDIYKEAPMAKQFQAKYLPDVDGNGFSGRYLAFLRSTSVPIKATLFSEWHDSRLLPWHHFVPMQNSFSDLYSILEYFIGVLGGEDDGTVVMRDGHDEQARKIAIQGKEWAEKVLRREDMLVCLLRLLLEYRRLCEEERDAMRWVDNLVDKI</sequence>
<proteinExistence type="predicted"/>
<dbReference type="PANTHER" id="PTHR12203:SF22">
    <property type="entry name" value="CAPSULE ASSOCIATED PROTEIN"/>
    <property type="match status" value="1"/>
</dbReference>
<protein>
    <recommendedName>
        <fullName evidence="1">Glycosyl transferase CAP10 domain-containing protein</fullName>
    </recommendedName>
</protein>
<dbReference type="SMART" id="SM00672">
    <property type="entry name" value="CAP10"/>
    <property type="match status" value="1"/>
</dbReference>
<evidence type="ECO:0000313" key="2">
    <source>
        <dbReference type="EMBL" id="KAF1965629.1"/>
    </source>
</evidence>
<dbReference type="InterPro" id="IPR051091">
    <property type="entry name" value="O-Glucosyltr/Glycosyltrsf_90"/>
</dbReference>
<organism evidence="2 3">
    <name type="scientific">Bimuria novae-zelandiae CBS 107.79</name>
    <dbReference type="NCBI Taxonomy" id="1447943"/>
    <lineage>
        <taxon>Eukaryota</taxon>
        <taxon>Fungi</taxon>
        <taxon>Dikarya</taxon>
        <taxon>Ascomycota</taxon>
        <taxon>Pezizomycotina</taxon>
        <taxon>Dothideomycetes</taxon>
        <taxon>Pleosporomycetidae</taxon>
        <taxon>Pleosporales</taxon>
        <taxon>Massarineae</taxon>
        <taxon>Didymosphaeriaceae</taxon>
        <taxon>Bimuria</taxon>
    </lineage>
</organism>
<dbReference type="EMBL" id="ML976758">
    <property type="protein sequence ID" value="KAF1965629.1"/>
    <property type="molecule type" value="Genomic_DNA"/>
</dbReference>